<protein>
    <submittedName>
        <fullName evidence="1">Uncharacterized protein</fullName>
    </submittedName>
</protein>
<accession>A0AAU3I1E1</accession>
<dbReference type="AlphaFoldDB" id="A0AAU3I1E1"/>
<sequence>MPSAAADPRGHRHSHSAGVIDIGVQVARYEGSGYLNSCTDWAVGSG</sequence>
<organism evidence="1">
    <name type="scientific">Streptomyces sp. NBC_01393</name>
    <dbReference type="NCBI Taxonomy" id="2903851"/>
    <lineage>
        <taxon>Bacteria</taxon>
        <taxon>Bacillati</taxon>
        <taxon>Actinomycetota</taxon>
        <taxon>Actinomycetes</taxon>
        <taxon>Kitasatosporales</taxon>
        <taxon>Streptomycetaceae</taxon>
        <taxon>Streptomyces</taxon>
    </lineage>
</organism>
<reference evidence="1" key="1">
    <citation type="submission" date="2022-10" db="EMBL/GenBank/DDBJ databases">
        <title>The complete genomes of actinobacterial strains from the NBC collection.</title>
        <authorList>
            <person name="Joergensen T.S."/>
            <person name="Alvarez Arevalo M."/>
            <person name="Sterndorff E.B."/>
            <person name="Faurdal D."/>
            <person name="Vuksanovic O."/>
            <person name="Mourched A.-S."/>
            <person name="Charusanti P."/>
            <person name="Shaw S."/>
            <person name="Blin K."/>
            <person name="Weber T."/>
        </authorList>
    </citation>
    <scope>NUCLEOTIDE SEQUENCE</scope>
    <source>
        <strain evidence="1">NBC_01393</strain>
    </source>
</reference>
<dbReference type="EMBL" id="CP109546">
    <property type="protein sequence ID" value="WTZ10335.1"/>
    <property type="molecule type" value="Genomic_DNA"/>
</dbReference>
<name>A0AAU3I1E1_9ACTN</name>
<evidence type="ECO:0000313" key="1">
    <source>
        <dbReference type="EMBL" id="WTZ10335.1"/>
    </source>
</evidence>
<gene>
    <name evidence="1" type="ORF">OG699_21430</name>
</gene>
<proteinExistence type="predicted"/>